<evidence type="ECO:0000313" key="2">
    <source>
        <dbReference type="EMBL" id="GMT05683.1"/>
    </source>
</evidence>
<proteinExistence type="predicted"/>
<organism evidence="3 4">
    <name type="scientific">Pristionchus entomophagus</name>
    <dbReference type="NCBI Taxonomy" id="358040"/>
    <lineage>
        <taxon>Eukaryota</taxon>
        <taxon>Metazoa</taxon>
        <taxon>Ecdysozoa</taxon>
        <taxon>Nematoda</taxon>
        <taxon>Chromadorea</taxon>
        <taxon>Rhabditida</taxon>
        <taxon>Rhabditina</taxon>
        <taxon>Diplogasteromorpha</taxon>
        <taxon>Diplogasteroidea</taxon>
        <taxon>Neodiplogasteridae</taxon>
        <taxon>Pristionchus</taxon>
    </lineage>
</organism>
<accession>A0AAV5UQ39</accession>
<sequence length="90" mass="10238">QHVLNLGDSGEAVAVRCGLPLLHHPHPGCSHHRFRPRRVQRRRRLLHCLPIPGVQATAKAQQRRGRESPSQELLAAQSIGRRRPEVEQLR</sequence>
<comment type="caution">
    <text evidence="3">The sequence shown here is derived from an EMBL/GenBank/DDBJ whole genome shotgun (WGS) entry which is preliminary data.</text>
</comment>
<name>A0AAV5UQ39_9BILA</name>
<evidence type="ECO:0008006" key="5">
    <source>
        <dbReference type="Google" id="ProtNLM"/>
    </source>
</evidence>
<evidence type="ECO:0000313" key="4">
    <source>
        <dbReference type="Proteomes" id="UP001432027"/>
    </source>
</evidence>
<dbReference type="EMBL" id="BTSX01000006">
    <property type="protein sequence ID" value="GMT05683.1"/>
    <property type="molecule type" value="Genomic_DNA"/>
</dbReference>
<dbReference type="AlphaFoldDB" id="A0AAV5UQ39"/>
<dbReference type="EMBL" id="BTSX01000122">
    <property type="protein sequence ID" value="GMT08571.1"/>
    <property type="molecule type" value="Genomic_DNA"/>
</dbReference>
<dbReference type="Proteomes" id="UP001432027">
    <property type="component" value="Unassembled WGS sequence"/>
</dbReference>
<feature type="non-terminal residue" evidence="3">
    <location>
        <position position="1"/>
    </location>
</feature>
<feature type="region of interest" description="Disordered" evidence="1">
    <location>
        <begin position="56"/>
        <end position="90"/>
    </location>
</feature>
<protein>
    <recommendedName>
        <fullName evidence="5">Ribosomal protein</fullName>
    </recommendedName>
</protein>
<evidence type="ECO:0000256" key="1">
    <source>
        <dbReference type="SAM" id="MobiDB-lite"/>
    </source>
</evidence>
<keyword evidence="4" id="KW-1185">Reference proteome</keyword>
<reference evidence="3" key="1">
    <citation type="submission" date="2023-10" db="EMBL/GenBank/DDBJ databases">
        <title>Genome assembly of Pristionchus species.</title>
        <authorList>
            <person name="Yoshida K."/>
            <person name="Sommer R.J."/>
        </authorList>
    </citation>
    <scope>NUCLEOTIDE SEQUENCE</scope>
    <source>
        <strain evidence="3">RS0144</strain>
    </source>
</reference>
<evidence type="ECO:0000313" key="3">
    <source>
        <dbReference type="EMBL" id="GMT08571.1"/>
    </source>
</evidence>
<gene>
    <name evidence="2" type="ORF">PENTCL1PPCAC_27857</name>
    <name evidence="3" type="ORF">PENTCL1PPCAC_30745</name>
</gene>